<dbReference type="OrthoDB" id="6286298at2759"/>
<proteinExistence type="predicted"/>
<sequence length="433" mass="47324">MPPASCKLSSRRTTFSISQKPYSWNWDVLATWARSLSAINKTLSWKAPQRQAFLRRLFDFLTPDILLLSLSLHPTAGTVLPGDTKGACAPLSSFYASLLSHKRLKSSKNDVLCLPNLAWTAQAWTESWAAGVLLGGLLPHLTLYPADSLPGQLLHQFLQSIRQCLQATLEYEGAVDVHAGAEPPPPPTSNLHLLFQTVSLQKLCSPLLLFAVGRVASCKAGYELLTSLGLTDAVFQLLQRSTLAGVYRPVEVQINLNRRTLLLTKILLASSNFASNEGLGQRLLVTAFRYGTEVTKSIPSEYCSGSGDPTVLAIVNENSGDHPASGAAGDSEKCRLLHLPLLLLTPEAGLTGHRVFASVLSSSAIFIRFATSSPLASNLVYWMLSAWRQVTIYLQIFIILRIHVGEHMFSAIHQRASTMQGQKWSVIVILVLN</sequence>
<evidence type="ECO:0000313" key="2">
    <source>
        <dbReference type="Proteomes" id="UP000281553"/>
    </source>
</evidence>
<gene>
    <name evidence="1" type="ORF">DILT_LOCUS8726</name>
</gene>
<dbReference type="AlphaFoldDB" id="A0A3P7L635"/>
<keyword evidence="2" id="KW-1185">Reference proteome</keyword>
<dbReference type="Proteomes" id="UP000281553">
    <property type="component" value="Unassembled WGS sequence"/>
</dbReference>
<evidence type="ECO:0000313" key="1">
    <source>
        <dbReference type="EMBL" id="VDN12895.1"/>
    </source>
</evidence>
<organism evidence="1 2">
    <name type="scientific">Dibothriocephalus latus</name>
    <name type="common">Fish tapeworm</name>
    <name type="synonym">Diphyllobothrium latum</name>
    <dbReference type="NCBI Taxonomy" id="60516"/>
    <lineage>
        <taxon>Eukaryota</taxon>
        <taxon>Metazoa</taxon>
        <taxon>Spiralia</taxon>
        <taxon>Lophotrochozoa</taxon>
        <taxon>Platyhelminthes</taxon>
        <taxon>Cestoda</taxon>
        <taxon>Eucestoda</taxon>
        <taxon>Diphyllobothriidea</taxon>
        <taxon>Diphyllobothriidae</taxon>
        <taxon>Dibothriocephalus</taxon>
    </lineage>
</organism>
<protein>
    <submittedName>
        <fullName evidence="1">Uncharacterized protein</fullName>
    </submittedName>
</protein>
<name>A0A3P7L635_DIBLA</name>
<accession>A0A3P7L635</accession>
<reference evidence="1 2" key="1">
    <citation type="submission" date="2018-11" db="EMBL/GenBank/DDBJ databases">
        <authorList>
            <consortium name="Pathogen Informatics"/>
        </authorList>
    </citation>
    <scope>NUCLEOTIDE SEQUENCE [LARGE SCALE GENOMIC DNA]</scope>
</reference>
<dbReference type="EMBL" id="UYRU01055025">
    <property type="protein sequence ID" value="VDN12895.1"/>
    <property type="molecule type" value="Genomic_DNA"/>
</dbReference>